<keyword evidence="6" id="KW-0325">Glycoprotein</keyword>
<dbReference type="Pfam" id="PF10204">
    <property type="entry name" value="DuoxA"/>
    <property type="match status" value="1"/>
</dbReference>
<protein>
    <recommendedName>
        <fullName evidence="11">Dual oxidase maturation factor 1</fullName>
    </recommendedName>
</protein>
<proteinExistence type="inferred from homology"/>
<comment type="caution">
    <text evidence="9">The sequence shown here is derived from an EMBL/GenBank/DDBJ whole genome shotgun (WGS) entry which is preliminary data.</text>
</comment>
<evidence type="ECO:0000313" key="10">
    <source>
        <dbReference type="Proteomes" id="UP001497623"/>
    </source>
</evidence>
<keyword evidence="3 8" id="KW-0812">Transmembrane</keyword>
<evidence type="ECO:0000256" key="5">
    <source>
        <dbReference type="ARBA" id="ARBA00023136"/>
    </source>
</evidence>
<dbReference type="GO" id="GO:0015031">
    <property type="term" value="P:protein transport"/>
    <property type="evidence" value="ECO:0007669"/>
    <property type="project" value="InterPro"/>
</dbReference>
<dbReference type="PANTHER" id="PTHR31158">
    <property type="entry name" value="DUAL OXIDASE 2"/>
    <property type="match status" value="1"/>
</dbReference>
<gene>
    <name evidence="9" type="ORF">MNOR_LOCUS1696</name>
</gene>
<dbReference type="AlphaFoldDB" id="A0AAV2PMM0"/>
<feature type="transmembrane region" description="Helical" evidence="8">
    <location>
        <begin position="254"/>
        <end position="276"/>
    </location>
</feature>
<accession>A0AAV2PMM0</accession>
<feature type="transmembrane region" description="Helical" evidence="8">
    <location>
        <begin position="29"/>
        <end position="48"/>
    </location>
</feature>
<dbReference type="InterPro" id="IPR018469">
    <property type="entry name" value="Dual_oxidase_maturation_fac"/>
</dbReference>
<dbReference type="Proteomes" id="UP001497623">
    <property type="component" value="Unassembled WGS sequence"/>
</dbReference>
<dbReference type="GO" id="GO:0005789">
    <property type="term" value="C:endoplasmic reticulum membrane"/>
    <property type="evidence" value="ECO:0007669"/>
    <property type="project" value="InterPro"/>
</dbReference>
<evidence type="ECO:0000313" key="9">
    <source>
        <dbReference type="EMBL" id="CAL4060941.1"/>
    </source>
</evidence>
<evidence type="ECO:0000256" key="4">
    <source>
        <dbReference type="ARBA" id="ARBA00022989"/>
    </source>
</evidence>
<evidence type="ECO:0000256" key="3">
    <source>
        <dbReference type="ARBA" id="ARBA00022692"/>
    </source>
</evidence>
<feature type="region of interest" description="Disordered" evidence="7">
    <location>
        <begin position="339"/>
        <end position="379"/>
    </location>
</feature>
<name>A0AAV2PMM0_MEGNR</name>
<feature type="compositionally biased region" description="Low complexity" evidence="7">
    <location>
        <begin position="368"/>
        <end position="378"/>
    </location>
</feature>
<comment type="similarity">
    <text evidence="2">Belongs to the DUOXA family.</text>
</comment>
<feature type="transmembrane region" description="Helical" evidence="8">
    <location>
        <begin position="185"/>
        <end position="205"/>
    </location>
</feature>
<evidence type="ECO:0000256" key="7">
    <source>
        <dbReference type="SAM" id="MobiDB-lite"/>
    </source>
</evidence>
<evidence type="ECO:0008006" key="11">
    <source>
        <dbReference type="Google" id="ProtNLM"/>
    </source>
</evidence>
<evidence type="ECO:0000256" key="8">
    <source>
        <dbReference type="SAM" id="Phobius"/>
    </source>
</evidence>
<keyword evidence="4 8" id="KW-1133">Transmembrane helix</keyword>
<evidence type="ECO:0000256" key="1">
    <source>
        <dbReference type="ARBA" id="ARBA00004141"/>
    </source>
</evidence>
<comment type="subcellular location">
    <subcellularLocation>
        <location evidence="1">Membrane</location>
        <topology evidence="1">Multi-pass membrane protein</topology>
    </subcellularLocation>
</comment>
<evidence type="ECO:0000256" key="2">
    <source>
        <dbReference type="ARBA" id="ARBA00009816"/>
    </source>
</evidence>
<sequence length="543" mass="60920">MGWFNSFRAWEGGPTLYMNHNRTSASIDYAILTIILAFLTVLLAYITILPGLRKKRFTSLCIISLSLLSGLTIFLGKYGSCWHVGQGEINTSYKAFSKQRINAALGIRIGLVHMNVTLQVMPKDDRDMDVNFNEQFIWEKPTDMRDQYKQALVKGLPYPILTVAEHFKLNTESFGWGFNYRSAGYYANIALTAALVSWILMNIMLVNIPRYGAYLMAVTGSLLCFSAVIYVILMPSRPLLIRFEDTIISFHFGWCFYLVLVIGVLQASIGLVISLLDLMFPHTFSTILEVDFDTPFDRHILIQDSEDTRKRARALKLPNVQKSIRQRLTTGSRYLRRLSTKRNPAGSRRTPAAFYNNGFDPSPAPAVKKNSTSSNTKSVRISGDVPEISIDIHHDNDMLKRDLNVLDSLPECNETYPDVDNLRKISSESAASAASGSSEASTSSAASARTLSFDISTSVPLDNVEVEDTISKLSDDSETESDSEFEFEENVNVIKIHQTDERGQILSQKSQIDRSTLHITWQEELVIDNEDPLGINDSENEGD</sequence>
<evidence type="ECO:0000256" key="6">
    <source>
        <dbReference type="ARBA" id="ARBA00023180"/>
    </source>
</evidence>
<keyword evidence="10" id="KW-1185">Reference proteome</keyword>
<keyword evidence="5 8" id="KW-0472">Membrane</keyword>
<dbReference type="PANTHER" id="PTHR31158:SF10">
    <property type="entry name" value="LD27791P"/>
    <property type="match status" value="1"/>
</dbReference>
<organism evidence="9 10">
    <name type="scientific">Meganyctiphanes norvegica</name>
    <name type="common">Northern krill</name>
    <name type="synonym">Thysanopoda norvegica</name>
    <dbReference type="NCBI Taxonomy" id="48144"/>
    <lineage>
        <taxon>Eukaryota</taxon>
        <taxon>Metazoa</taxon>
        <taxon>Ecdysozoa</taxon>
        <taxon>Arthropoda</taxon>
        <taxon>Crustacea</taxon>
        <taxon>Multicrustacea</taxon>
        <taxon>Malacostraca</taxon>
        <taxon>Eumalacostraca</taxon>
        <taxon>Eucarida</taxon>
        <taxon>Euphausiacea</taxon>
        <taxon>Euphausiidae</taxon>
        <taxon>Meganyctiphanes</taxon>
    </lineage>
</organism>
<reference evidence="9 10" key="1">
    <citation type="submission" date="2024-05" db="EMBL/GenBank/DDBJ databases">
        <authorList>
            <person name="Wallberg A."/>
        </authorList>
    </citation>
    <scope>NUCLEOTIDE SEQUENCE [LARGE SCALE GENOMIC DNA]</scope>
</reference>
<feature type="transmembrane region" description="Helical" evidence="8">
    <location>
        <begin position="211"/>
        <end position="233"/>
    </location>
</feature>
<dbReference type="EMBL" id="CAXKWB010000468">
    <property type="protein sequence ID" value="CAL4060941.1"/>
    <property type="molecule type" value="Genomic_DNA"/>
</dbReference>